<dbReference type="Proteomes" id="UP000078003">
    <property type="component" value="Unassembled WGS sequence"/>
</dbReference>
<sequence>MSASPELDRYIENLDTLIRKLSPAERRRLAGDIGRQIRQANKRRIQANIAPDGSRFTPRRGVAARKFSGRLRVEQDFVYNGKLRRFRTLRQLPDTDAVAGWEYTTGHLFKALRSKIGKPDNSPRGKLMFRKLHQYKYLKLKTTDNEAAVGFMSGLAAYIAAAHQYGEDGRPARELLGFSAEDLSLIEELVIQHFQAARQ</sequence>
<evidence type="ECO:0000313" key="2">
    <source>
        <dbReference type="Proteomes" id="UP000078003"/>
    </source>
</evidence>
<name>A0A1A9RDF3_EIKCO</name>
<dbReference type="NCBIfam" id="TIGR01635">
    <property type="entry name" value="tail_comp_S"/>
    <property type="match status" value="1"/>
</dbReference>
<protein>
    <submittedName>
        <fullName evidence="1">Phage virion morphogenesis protein</fullName>
    </submittedName>
</protein>
<dbReference type="InterPro" id="IPR006522">
    <property type="entry name" value="Phage_virion_morphogenesis"/>
</dbReference>
<comment type="caution">
    <text evidence="1">The sequence shown here is derived from an EMBL/GenBank/DDBJ whole genome shotgun (WGS) entry which is preliminary data.</text>
</comment>
<dbReference type="Pfam" id="PF05069">
    <property type="entry name" value="Phage_tail_S"/>
    <property type="match status" value="2"/>
</dbReference>
<gene>
    <name evidence="1" type="ORF">A7P85_06335</name>
</gene>
<dbReference type="EMBL" id="LXSF01000006">
    <property type="protein sequence ID" value="OAM16329.1"/>
    <property type="molecule type" value="Genomic_DNA"/>
</dbReference>
<evidence type="ECO:0000313" key="1">
    <source>
        <dbReference type="EMBL" id="OAM16329.1"/>
    </source>
</evidence>
<accession>A0A1A9RDF3</accession>
<dbReference type="RefSeq" id="WP_064104451.1">
    <property type="nucleotide sequence ID" value="NZ_LXSF01000006.1"/>
</dbReference>
<reference evidence="2" key="1">
    <citation type="submission" date="2016-05" db="EMBL/GenBank/DDBJ databases">
        <title>Draft genome of Corynebacterium afermentans subsp. afermentans LCDC 88199T.</title>
        <authorList>
            <person name="Bernier A.-M."/>
            <person name="Bernard K."/>
        </authorList>
    </citation>
    <scope>NUCLEOTIDE SEQUENCE [LARGE SCALE GENOMIC DNA]</scope>
    <source>
        <strain evidence="2">NML01-0328</strain>
    </source>
</reference>
<organism evidence="1 2">
    <name type="scientific">Eikenella corrodens</name>
    <dbReference type="NCBI Taxonomy" id="539"/>
    <lineage>
        <taxon>Bacteria</taxon>
        <taxon>Pseudomonadati</taxon>
        <taxon>Pseudomonadota</taxon>
        <taxon>Betaproteobacteria</taxon>
        <taxon>Neisseriales</taxon>
        <taxon>Neisseriaceae</taxon>
        <taxon>Eikenella</taxon>
    </lineage>
</organism>
<proteinExistence type="predicted"/>
<dbReference type="AlphaFoldDB" id="A0A1A9RDF3"/>